<dbReference type="AlphaFoldDB" id="A0A098PWN8"/>
<comment type="caution">
    <text evidence="1">The sequence shown here is derived from an EMBL/GenBank/DDBJ whole genome shotgun (WGS) entry which is preliminary data.</text>
</comment>
<dbReference type="EMBL" id="JPHD02000111">
    <property type="protein sequence ID" value="KGE51156.1"/>
    <property type="molecule type" value="Genomic_DNA"/>
</dbReference>
<sequence length="308" mass="33046">METKANYVLIGAFTIVAGLALLLFGLWAAKYSSDRTWQQYRVVFREAVTGLSVGSPVQYNGIAVGSITELTLAPNDPRQVVAHVRVNSTTPIKSDTRAKLAITSLTGPSIIQLSGGTPEAPALTTIDKSDAPIIQTTPSALQNITDTANRIVERMDQMLSDKNVASISATLQNLEKISGGIADRDEGMQALIVSARDAARNLDTTLTTTNGTIKRLDQNLVQQLPGILEKLDATLVKLDSAAGNADNILGENRAAINSFANDGLGQLGPTLTELRGLIRDLRRVSDKLDNNPARYLLGRDAPKEFEPK</sequence>
<dbReference type="STRING" id="325777.GW15_0216365"/>
<organism evidence="1 2">
    <name type="scientific">Xanthomonas axonopodis pv. vasculorum</name>
    <dbReference type="NCBI Taxonomy" id="325777"/>
    <lineage>
        <taxon>Bacteria</taxon>
        <taxon>Pseudomonadati</taxon>
        <taxon>Pseudomonadota</taxon>
        <taxon>Gammaproteobacteria</taxon>
        <taxon>Lysobacterales</taxon>
        <taxon>Lysobacteraceae</taxon>
        <taxon>Xanthomonas</taxon>
    </lineage>
</organism>
<proteinExistence type="predicted"/>
<dbReference type="InterPro" id="IPR003399">
    <property type="entry name" value="Mce/MlaD"/>
</dbReference>
<evidence type="ECO:0000313" key="2">
    <source>
        <dbReference type="Proteomes" id="UP000028012"/>
    </source>
</evidence>
<dbReference type="eggNOG" id="COG1463">
    <property type="taxonomic scope" value="Bacteria"/>
</dbReference>
<name>A0A098PWN8_9XANT</name>
<evidence type="ECO:0000313" key="1">
    <source>
        <dbReference type="EMBL" id="KGE51156.1"/>
    </source>
</evidence>
<gene>
    <name evidence="1" type="ORF">GW15_0216365</name>
</gene>
<dbReference type="HOGENOM" id="CLU_013850_1_2_6"/>
<dbReference type="Proteomes" id="UP000028012">
    <property type="component" value="Unassembled WGS sequence"/>
</dbReference>
<protein>
    <submittedName>
        <fullName evidence="1">ABC transporter substrate-binding protein</fullName>
    </submittedName>
</protein>
<dbReference type="PANTHER" id="PTHR36698:SF2">
    <property type="entry name" value="MCE_MLAD DOMAIN-CONTAINING PROTEIN"/>
    <property type="match status" value="1"/>
</dbReference>
<dbReference type="GeneID" id="66912607"/>
<reference evidence="1 2" key="1">
    <citation type="submission" date="2014-09" db="EMBL/GenBank/DDBJ databases">
        <title>A draft genome sequence for Xanthomonas axonopodis pv. vasculorum NCPPB 900.</title>
        <authorList>
            <person name="Harrison J."/>
            <person name="Studholme D.J."/>
        </authorList>
    </citation>
    <scope>NUCLEOTIDE SEQUENCE [LARGE SCALE GENOMIC DNA]</scope>
    <source>
        <strain evidence="1 2">NCPPB 900</strain>
    </source>
</reference>
<dbReference type="PANTHER" id="PTHR36698">
    <property type="entry name" value="BLL5892 PROTEIN"/>
    <property type="match status" value="1"/>
</dbReference>
<dbReference type="RefSeq" id="WP_003484185.1">
    <property type="nucleotide sequence ID" value="NZ_CP053649.1"/>
</dbReference>
<accession>A0A098PWN8</accession>
<dbReference type="Pfam" id="PF02470">
    <property type="entry name" value="MlaD"/>
    <property type="match status" value="1"/>
</dbReference>